<feature type="compositionally biased region" description="Low complexity" evidence="1">
    <location>
        <begin position="182"/>
        <end position="207"/>
    </location>
</feature>
<evidence type="ECO:0000259" key="2">
    <source>
        <dbReference type="Pfam" id="PF13699"/>
    </source>
</evidence>
<accession>A0ABZ2R113</accession>
<feature type="region of interest" description="Disordered" evidence="1">
    <location>
        <begin position="154"/>
        <end position="259"/>
    </location>
</feature>
<proteinExistence type="predicted"/>
<reference evidence="3 4" key="1">
    <citation type="submission" date="2024-03" db="EMBL/GenBank/DDBJ databases">
        <title>Rhodococcus navarretei sp. nov. and Pseudarthrobacter quantumdoti sp. nov., two new species with the ability to biosynthesize Quantum Dots isolated from soil samples at Union Glacier, Antarctica.</title>
        <authorList>
            <person name="Vargas M."/>
        </authorList>
    </citation>
    <scope>NUCLEOTIDE SEQUENCE [LARGE SCALE GENOMIC DNA]</scope>
    <source>
        <strain evidence="3 4">RC-2-3</strain>
    </source>
</reference>
<protein>
    <submittedName>
        <fullName evidence="3">DUF4157 domain-containing protein</fullName>
    </submittedName>
</protein>
<dbReference type="InterPro" id="IPR025295">
    <property type="entry name" value="eCIS_core_dom"/>
</dbReference>
<evidence type="ECO:0000313" key="4">
    <source>
        <dbReference type="Proteomes" id="UP001623384"/>
    </source>
</evidence>
<feature type="domain" description="eCIS core" evidence="2">
    <location>
        <begin position="80"/>
        <end position="157"/>
    </location>
</feature>
<dbReference type="EMBL" id="CP148033">
    <property type="protein sequence ID" value="WXK91526.1"/>
    <property type="molecule type" value="Genomic_DNA"/>
</dbReference>
<dbReference type="RefSeq" id="WP_406632571.1">
    <property type="nucleotide sequence ID" value="NZ_CP148033.1"/>
</dbReference>
<evidence type="ECO:0000313" key="3">
    <source>
        <dbReference type="EMBL" id="WXK91526.1"/>
    </source>
</evidence>
<sequence length="259" mass="27220">MRSYDHDQSDVDGLLTKPARKEAADSAVLFRAAAAGRADVVGSHGMLALQRAVGNSGVRGLAEEEWSPVLDVVSSGSGRPLEEPVRADMEDRLGHSFSDVRVHTGEAAHNSAASVNAHAYTVGSNIVFQRDKYDPGSDAGRTMIAHELTHVVQQRSGPVDGTATGTGVRVSDPSDRFEREAAATAERAVSAPAAPATAQRTAGAAVVQRDADEETAQGTFTDGAPVQREEKEEEETAQGSFADAGSVQREEAEKEEPTG</sequence>
<feature type="compositionally biased region" description="Basic and acidic residues" evidence="1">
    <location>
        <begin position="172"/>
        <end position="181"/>
    </location>
</feature>
<organism evidence="3 4">
    <name type="scientific">Pseudarthrobacter quantipunctorum</name>
    <dbReference type="NCBI Taxonomy" id="3128980"/>
    <lineage>
        <taxon>Bacteria</taxon>
        <taxon>Bacillati</taxon>
        <taxon>Actinomycetota</taxon>
        <taxon>Actinomycetes</taxon>
        <taxon>Micrococcales</taxon>
        <taxon>Micrococcaceae</taxon>
        <taxon>Pseudarthrobacter</taxon>
    </lineage>
</organism>
<dbReference type="Proteomes" id="UP001623384">
    <property type="component" value="Chromosome"/>
</dbReference>
<dbReference type="Pfam" id="PF13699">
    <property type="entry name" value="eCIS_core"/>
    <property type="match status" value="1"/>
</dbReference>
<name>A0ABZ2R113_9MICC</name>
<evidence type="ECO:0000256" key="1">
    <source>
        <dbReference type="SAM" id="MobiDB-lite"/>
    </source>
</evidence>
<feature type="compositionally biased region" description="Basic and acidic residues" evidence="1">
    <location>
        <begin position="248"/>
        <end position="259"/>
    </location>
</feature>
<keyword evidence="4" id="KW-1185">Reference proteome</keyword>
<gene>
    <name evidence="3" type="ORF">WHH00_10430</name>
</gene>